<proteinExistence type="predicted"/>
<name>A0A411YFD5_9ACTN</name>
<dbReference type="OrthoDB" id="4086179at2"/>
<dbReference type="EMBL" id="CP036402">
    <property type="protein sequence ID" value="QBI19974.1"/>
    <property type="molecule type" value="Genomic_DNA"/>
</dbReference>
<reference evidence="1 2" key="1">
    <citation type="submission" date="2019-01" db="EMBL/GenBank/DDBJ databases">
        <title>Egibacter rhizosphaerae EGI 80759T.</title>
        <authorList>
            <person name="Chen D.-D."/>
            <person name="Tian Y."/>
            <person name="Jiao J.-Y."/>
            <person name="Zhang X.-T."/>
            <person name="Zhang Y.-G."/>
            <person name="Zhang Y."/>
            <person name="Xiao M."/>
            <person name="Shu W.-S."/>
            <person name="Li W.-J."/>
        </authorList>
    </citation>
    <scope>NUCLEOTIDE SEQUENCE [LARGE SCALE GENOMIC DNA]</scope>
    <source>
        <strain evidence="1 2">EGI 80759</strain>
    </source>
</reference>
<gene>
    <name evidence="1" type="ORF">ER308_10655</name>
</gene>
<evidence type="ECO:0000313" key="2">
    <source>
        <dbReference type="Proteomes" id="UP000291469"/>
    </source>
</evidence>
<dbReference type="Proteomes" id="UP000291469">
    <property type="component" value="Chromosome"/>
</dbReference>
<dbReference type="KEGG" id="erz:ER308_10655"/>
<sequence length="200" mass="22351">MVDEPPIGAQVADDRVVVGAFDDDGNTVDMPLAIQGEHRLDLRASFRCTFDFTGSFLAIDQSEFALIVPTVRHPVVRFDYVRERAWASAHVQLHAESSAVGFLRAHAGKASETWRLHLPVGGRRFRPSLEDVIEFAIAEFNVDRKHGYAHRIEEGRKRWRRLQVKAAIRDVIRDDPRTGPGELNEAIELAAQSVEGGTGE</sequence>
<dbReference type="RefSeq" id="WP_131154971.1">
    <property type="nucleotide sequence ID" value="NZ_CP036402.1"/>
</dbReference>
<organism evidence="1 2">
    <name type="scientific">Egibacter rhizosphaerae</name>
    <dbReference type="NCBI Taxonomy" id="1670831"/>
    <lineage>
        <taxon>Bacteria</taxon>
        <taxon>Bacillati</taxon>
        <taxon>Actinomycetota</taxon>
        <taxon>Nitriliruptoria</taxon>
        <taxon>Egibacterales</taxon>
        <taxon>Egibacteraceae</taxon>
        <taxon>Egibacter</taxon>
    </lineage>
</organism>
<protein>
    <submittedName>
        <fullName evidence="1">Uncharacterized protein</fullName>
    </submittedName>
</protein>
<dbReference type="AlphaFoldDB" id="A0A411YFD5"/>
<keyword evidence="2" id="KW-1185">Reference proteome</keyword>
<accession>A0A411YFD5</accession>
<evidence type="ECO:0000313" key="1">
    <source>
        <dbReference type="EMBL" id="QBI19974.1"/>
    </source>
</evidence>